<dbReference type="RefSeq" id="XP_038982755.1">
    <property type="nucleotide sequence ID" value="XM_039126827.1"/>
</dbReference>
<evidence type="ECO:0000256" key="1">
    <source>
        <dbReference type="SAM" id="MobiDB-lite"/>
    </source>
</evidence>
<evidence type="ECO:0000259" key="2">
    <source>
        <dbReference type="Pfam" id="PF04937"/>
    </source>
</evidence>
<dbReference type="OrthoDB" id="781535at2759"/>
<dbReference type="KEGG" id="pda:120110891"/>
<organism evidence="3 4">
    <name type="scientific">Phoenix dactylifera</name>
    <name type="common">Date palm</name>
    <dbReference type="NCBI Taxonomy" id="42345"/>
    <lineage>
        <taxon>Eukaryota</taxon>
        <taxon>Viridiplantae</taxon>
        <taxon>Streptophyta</taxon>
        <taxon>Embryophyta</taxon>
        <taxon>Tracheophyta</taxon>
        <taxon>Spermatophyta</taxon>
        <taxon>Magnoliopsida</taxon>
        <taxon>Liliopsida</taxon>
        <taxon>Arecaceae</taxon>
        <taxon>Coryphoideae</taxon>
        <taxon>Phoeniceae</taxon>
        <taxon>Phoenix</taxon>
    </lineage>
</organism>
<dbReference type="Pfam" id="PF04937">
    <property type="entry name" value="DUF659"/>
    <property type="match status" value="1"/>
</dbReference>
<dbReference type="PANTHER" id="PTHR32166">
    <property type="entry name" value="OSJNBA0013A04.12 PROTEIN"/>
    <property type="match status" value="1"/>
</dbReference>
<reference evidence="4" key="2">
    <citation type="submission" date="2025-08" db="UniProtKB">
        <authorList>
            <consortium name="RefSeq"/>
        </authorList>
    </citation>
    <scope>IDENTIFICATION</scope>
    <source>
        <tissue evidence="4">Young leaves</tissue>
    </source>
</reference>
<reference evidence="3" key="1">
    <citation type="journal article" date="2019" name="Nat. Commun.">
        <title>Genome-wide association mapping of date palm fruit traits.</title>
        <authorList>
            <person name="Hazzouri K.M."/>
            <person name="Gros-Balthazard M."/>
            <person name="Flowers J.M."/>
            <person name="Copetti D."/>
            <person name="Lemansour A."/>
            <person name="Lebrun M."/>
            <person name="Masmoudi K."/>
            <person name="Ferrand S."/>
            <person name="Dhar M.I."/>
            <person name="Fresquez Z.A."/>
            <person name="Rosas U."/>
            <person name="Zhang J."/>
            <person name="Talag J."/>
            <person name="Lee S."/>
            <person name="Kudrna D."/>
            <person name="Powell R.F."/>
            <person name="Leitch I.J."/>
            <person name="Krueger R.R."/>
            <person name="Wing R.A."/>
            <person name="Amiri K.M.A."/>
            <person name="Purugganan M.D."/>
        </authorList>
    </citation>
    <scope>NUCLEOTIDE SEQUENCE [LARGE SCALE GENOMIC DNA]</scope>
    <source>
        <strain evidence="3">cv. Khalas</strain>
    </source>
</reference>
<feature type="compositionally biased region" description="Basic and acidic residues" evidence="1">
    <location>
        <begin position="129"/>
        <end position="138"/>
    </location>
</feature>
<feature type="domain" description="DUF659" evidence="2">
    <location>
        <begin position="280"/>
        <end position="414"/>
    </location>
</feature>
<protein>
    <submittedName>
        <fullName evidence="4">Uncharacterized protein LOC120110891 isoform X1</fullName>
    </submittedName>
</protein>
<feature type="region of interest" description="Disordered" evidence="1">
    <location>
        <begin position="20"/>
        <end position="89"/>
    </location>
</feature>
<proteinExistence type="predicted"/>
<gene>
    <name evidence="4" type="primary">LOC120110891</name>
</gene>
<accession>A0A8B9A7V7</accession>
<feature type="region of interest" description="Disordered" evidence="1">
    <location>
        <begin position="102"/>
        <end position="138"/>
    </location>
</feature>
<evidence type="ECO:0000313" key="3">
    <source>
        <dbReference type="Proteomes" id="UP000228380"/>
    </source>
</evidence>
<name>A0A8B9A7V7_PHODC</name>
<sequence length="483" mass="54683">MPPPSSLLLSLKSPIQIPSLPASLSPFQAKRHPPPSPFPKPFFPSSFSPLAATPTSFPYSFSPNPFQNPNQDDREIPSLGGGDDDEDDEIVVGDCLVFEEGAFEDGDPFPTPETGREVERPRRRKPAAKKADSALEHENLVPEKWKEVVEEINLTKKEKRKISHQLKFGSRLERRKPPRLPDMEEYRAYREMKLSQLNPVVLDNPREFSPEKEAVVPPEPEGGRVVPRNPRLEMGGGTLEDITDFFNSGDYVPGAIDDDKMPQGRRKLFTKDEKVLLNKRIPNLAEATSSKWPIYGLTIMCDGWTGPTRRSINFLTYCDAKTFFHKSVDASAYVHNIAYMLKLMEDVIDLVGEENVVQVVTDDGPQYKAAGQVLMERRPHIFRTPCAAHCIDLMLMDIGKIRRVQQTVETAQYITRYIYNHNWVLSLMRKSAGGEILRPGVIRFATNFIALDSIPEKRGALCQIFASPEWYDSRYSYDGTEGR</sequence>
<evidence type="ECO:0000313" key="4">
    <source>
        <dbReference type="RefSeq" id="XP_038982755.1"/>
    </source>
</evidence>
<dbReference type="GeneID" id="120110891"/>
<feature type="compositionally biased region" description="Polar residues" evidence="1">
    <location>
        <begin position="53"/>
        <end position="70"/>
    </location>
</feature>
<keyword evidence="3" id="KW-1185">Reference proteome</keyword>
<dbReference type="PANTHER" id="PTHR32166:SF105">
    <property type="entry name" value="HAT DIMERIZATION DOMAIN-CONTAINING PROTEIN"/>
    <property type="match status" value="1"/>
</dbReference>
<dbReference type="InterPro" id="IPR007021">
    <property type="entry name" value="DUF659"/>
</dbReference>
<feature type="region of interest" description="Disordered" evidence="1">
    <location>
        <begin position="209"/>
        <end position="233"/>
    </location>
</feature>
<dbReference type="SUPFAM" id="SSF53098">
    <property type="entry name" value="Ribonuclease H-like"/>
    <property type="match status" value="1"/>
</dbReference>
<dbReference type="InterPro" id="IPR012337">
    <property type="entry name" value="RNaseH-like_sf"/>
</dbReference>
<dbReference type="AlphaFoldDB" id="A0A8B9A7V7"/>
<dbReference type="Proteomes" id="UP000228380">
    <property type="component" value="Chromosome 5"/>
</dbReference>